<dbReference type="GO" id="GO:0005385">
    <property type="term" value="F:zinc ion transmembrane transporter activity"/>
    <property type="evidence" value="ECO:0007669"/>
    <property type="project" value="TreeGrafter"/>
</dbReference>
<feature type="compositionally biased region" description="Basic and acidic residues" evidence="1">
    <location>
        <begin position="218"/>
        <end position="228"/>
    </location>
</feature>
<feature type="transmembrane region" description="Helical" evidence="2">
    <location>
        <begin position="629"/>
        <end position="648"/>
    </location>
</feature>
<evidence type="ECO:0000256" key="3">
    <source>
        <dbReference type="SAM" id="SignalP"/>
    </source>
</evidence>
<feature type="transmembrane region" description="Helical" evidence="2">
    <location>
        <begin position="462"/>
        <end position="482"/>
    </location>
</feature>
<keyword evidence="3" id="KW-0732">Signal</keyword>
<feature type="transmembrane region" description="Helical" evidence="2">
    <location>
        <begin position="660"/>
        <end position="680"/>
    </location>
</feature>
<accession>A0A9W7LDP3</accession>
<dbReference type="AlphaFoldDB" id="A0A9W7LDP3"/>
<feature type="transmembrane region" description="Helical" evidence="2">
    <location>
        <begin position="394"/>
        <end position="415"/>
    </location>
</feature>
<feature type="compositionally biased region" description="Acidic residues" evidence="1">
    <location>
        <begin position="319"/>
        <end position="330"/>
    </location>
</feature>
<comment type="caution">
    <text evidence="4">The sequence shown here is derived from an EMBL/GenBank/DDBJ whole genome shotgun (WGS) entry which is preliminary data.</text>
</comment>
<feature type="chain" id="PRO_5040986458" description="Zinc transporter" evidence="3">
    <location>
        <begin position="22"/>
        <end position="705"/>
    </location>
</feature>
<sequence length="705" mass="76173">MKFGLFAAAVAACSLAKPVSGEGCGWAVHVEGPTNIALETKRVIHAEHSEYIEHVDFVFAFEEHDDHDDHRRMLSAEDHAFEWAGVFALAAASHTWSMQKTVGGGRAYADESMKLVLIPTTTPTEEAMEAGEDAAEALMKGTCTEVDDGETMTPVSGGSCFELHVNLDADSEFIIDTTGLSGMSVYAQHVPTEFERTKHYLYDSSGTDIEPVAQEAPDGGHDDHDHGAESTGDAAIFAGAESWYASTSGKAACGNNEIDSTFKAFKVPASWQHDDVYNCVRVEISQYTADTTIAMNFTNSAFDGEALIMAFIEKSEEHDDHEEEDEDEHDEHDHDRRALSEDDEEEEHVQVCDFVDVVDGATGEPYAIEAIFKNDKLMSGRGTTTKLDTNWEPWIAALLINLVTLTGVIFMLPVLNKCVSKQGNSDKQMQMVERGEEPKKDVIAPSDIDEDEALEMVFSPQVIAYTSAFASGSLLSCAVMLICPEALHMIESGDFASESAVFWRWGTCFLVGFITPTVVGAVAEMCATKSKDQYRVAGGVLIGDLFHNLTDGIFLGAAFSGCSSKWGWTIAASTVSHEITQEIADFFVLTTVCNMSPVKALFLNFLSGLSVFVGLAVAILGDISNVQTGYFLVYGGGVYVCVGGMECYSRVIKYTGKGASLPVSFFYFILGCVLIGLVLLDHEHCSAGGDAAAGGEDDAHAGHNH</sequence>
<feature type="signal peptide" evidence="3">
    <location>
        <begin position="1"/>
        <end position="21"/>
    </location>
</feature>
<keyword evidence="2" id="KW-1133">Transmembrane helix</keyword>
<proteinExistence type="predicted"/>
<feature type="region of interest" description="Disordered" evidence="1">
    <location>
        <begin position="316"/>
        <end position="349"/>
    </location>
</feature>
<dbReference type="OrthoDB" id="46759at2759"/>
<feature type="transmembrane region" description="Helical" evidence="2">
    <location>
        <begin position="502"/>
        <end position="523"/>
    </location>
</feature>
<evidence type="ECO:0000256" key="2">
    <source>
        <dbReference type="SAM" id="Phobius"/>
    </source>
</evidence>
<keyword evidence="2" id="KW-0812">Transmembrane</keyword>
<dbReference type="GO" id="GO:0006882">
    <property type="term" value="P:intracellular zinc ion homeostasis"/>
    <property type="evidence" value="ECO:0007669"/>
    <property type="project" value="TreeGrafter"/>
</dbReference>
<keyword evidence="5" id="KW-1185">Reference proteome</keyword>
<dbReference type="PANTHER" id="PTHR16950:SF16">
    <property type="entry name" value="ZINC TRANSPORTER ZIP13"/>
    <property type="match status" value="1"/>
</dbReference>
<keyword evidence="2" id="KW-0472">Membrane</keyword>
<feature type="transmembrane region" description="Helical" evidence="2">
    <location>
        <begin position="601"/>
        <end position="623"/>
    </location>
</feature>
<evidence type="ECO:0000256" key="1">
    <source>
        <dbReference type="SAM" id="MobiDB-lite"/>
    </source>
</evidence>
<reference evidence="5" key="1">
    <citation type="journal article" date="2023" name="Commun. Biol.">
        <title>Genome analysis of Parmales, the sister group of diatoms, reveals the evolutionary specialization of diatoms from phago-mixotrophs to photoautotrophs.</title>
        <authorList>
            <person name="Ban H."/>
            <person name="Sato S."/>
            <person name="Yoshikawa S."/>
            <person name="Yamada K."/>
            <person name="Nakamura Y."/>
            <person name="Ichinomiya M."/>
            <person name="Sato N."/>
            <person name="Blanc-Mathieu R."/>
            <person name="Endo H."/>
            <person name="Kuwata A."/>
            <person name="Ogata H."/>
        </authorList>
    </citation>
    <scope>NUCLEOTIDE SEQUENCE [LARGE SCALE GENOMIC DNA]</scope>
</reference>
<protein>
    <recommendedName>
        <fullName evidence="6">Zinc transporter</fullName>
    </recommendedName>
</protein>
<name>A0A9W7LDP3_9STRA</name>
<evidence type="ECO:0000313" key="5">
    <source>
        <dbReference type="Proteomes" id="UP001165065"/>
    </source>
</evidence>
<gene>
    <name evidence="4" type="ORF">TrCOL_g5816</name>
</gene>
<dbReference type="Proteomes" id="UP001165065">
    <property type="component" value="Unassembled WGS sequence"/>
</dbReference>
<organism evidence="4 5">
    <name type="scientific">Triparma columacea</name>
    <dbReference type="NCBI Taxonomy" id="722753"/>
    <lineage>
        <taxon>Eukaryota</taxon>
        <taxon>Sar</taxon>
        <taxon>Stramenopiles</taxon>
        <taxon>Ochrophyta</taxon>
        <taxon>Bolidophyceae</taxon>
        <taxon>Parmales</taxon>
        <taxon>Triparmaceae</taxon>
        <taxon>Triparma</taxon>
    </lineage>
</organism>
<evidence type="ECO:0008006" key="6">
    <source>
        <dbReference type="Google" id="ProtNLM"/>
    </source>
</evidence>
<feature type="region of interest" description="Disordered" evidence="1">
    <location>
        <begin position="211"/>
        <end position="230"/>
    </location>
</feature>
<evidence type="ECO:0000313" key="4">
    <source>
        <dbReference type="EMBL" id="GMI45971.1"/>
    </source>
</evidence>
<feature type="compositionally biased region" description="Basic and acidic residues" evidence="1">
    <location>
        <begin position="331"/>
        <end position="340"/>
    </location>
</feature>
<dbReference type="EMBL" id="BRYA01000274">
    <property type="protein sequence ID" value="GMI45971.1"/>
    <property type="molecule type" value="Genomic_DNA"/>
</dbReference>
<dbReference type="PANTHER" id="PTHR16950">
    <property type="entry name" value="ZINC TRANSPORTER SLC39A7 HISTIDINE-RICH MEMBRANE PROTEIN KE4"/>
    <property type="match status" value="1"/>
</dbReference>